<proteinExistence type="predicted"/>
<feature type="compositionally biased region" description="Basic and acidic residues" evidence="1">
    <location>
        <begin position="9"/>
        <end position="20"/>
    </location>
</feature>
<gene>
    <name evidence="2" type="ORF">NQ318_023597</name>
</gene>
<sequence>MHRACAKTHGNETSHSEKKMKGGKLTGKLIDELTVYYGLAIRRHSNSLTEIKNAVWATLYHKCSTDDEPRHEYCPQGPESWCSWQQGKAAGTLDEYEHDKPLHDDVIAAFALCVGGFTQNANEIFNNNIWRIAPKSHNGGAVITNITANIAACVFNEGASSYMQIMHELGIKIGRDCRTICETQDEARIDIAEIRALDATREGRINRRRG</sequence>
<keyword evidence="3" id="KW-1185">Reference proteome</keyword>
<evidence type="ECO:0000256" key="1">
    <source>
        <dbReference type="SAM" id="MobiDB-lite"/>
    </source>
</evidence>
<feature type="region of interest" description="Disordered" evidence="1">
    <location>
        <begin position="1"/>
        <end position="21"/>
    </location>
</feature>
<comment type="caution">
    <text evidence="2">The sequence shown here is derived from an EMBL/GenBank/DDBJ whole genome shotgun (WGS) entry which is preliminary data.</text>
</comment>
<evidence type="ECO:0000313" key="2">
    <source>
        <dbReference type="EMBL" id="KAJ8953476.1"/>
    </source>
</evidence>
<dbReference type="Proteomes" id="UP001162162">
    <property type="component" value="Unassembled WGS sequence"/>
</dbReference>
<dbReference type="EMBL" id="JAPWTK010000056">
    <property type="protein sequence ID" value="KAJ8953476.1"/>
    <property type="molecule type" value="Genomic_DNA"/>
</dbReference>
<accession>A0AAV8YS25</accession>
<evidence type="ECO:0000313" key="3">
    <source>
        <dbReference type="Proteomes" id="UP001162162"/>
    </source>
</evidence>
<dbReference type="AlphaFoldDB" id="A0AAV8YS25"/>
<organism evidence="2 3">
    <name type="scientific">Aromia moschata</name>
    <dbReference type="NCBI Taxonomy" id="1265417"/>
    <lineage>
        <taxon>Eukaryota</taxon>
        <taxon>Metazoa</taxon>
        <taxon>Ecdysozoa</taxon>
        <taxon>Arthropoda</taxon>
        <taxon>Hexapoda</taxon>
        <taxon>Insecta</taxon>
        <taxon>Pterygota</taxon>
        <taxon>Neoptera</taxon>
        <taxon>Endopterygota</taxon>
        <taxon>Coleoptera</taxon>
        <taxon>Polyphaga</taxon>
        <taxon>Cucujiformia</taxon>
        <taxon>Chrysomeloidea</taxon>
        <taxon>Cerambycidae</taxon>
        <taxon>Cerambycinae</taxon>
        <taxon>Callichromatini</taxon>
        <taxon>Aromia</taxon>
    </lineage>
</organism>
<protein>
    <submittedName>
        <fullName evidence="2">Uncharacterized protein</fullName>
    </submittedName>
</protein>
<reference evidence="2" key="1">
    <citation type="journal article" date="2023" name="Insect Mol. Biol.">
        <title>Genome sequencing provides insights into the evolution of gene families encoding plant cell wall-degrading enzymes in longhorned beetles.</title>
        <authorList>
            <person name="Shin N.R."/>
            <person name="Okamura Y."/>
            <person name="Kirsch R."/>
            <person name="Pauchet Y."/>
        </authorList>
    </citation>
    <scope>NUCLEOTIDE SEQUENCE</scope>
    <source>
        <strain evidence="2">AMC_N1</strain>
    </source>
</reference>
<name>A0AAV8YS25_9CUCU</name>